<keyword evidence="2" id="KW-0472">Membrane</keyword>
<evidence type="ECO:0000256" key="1">
    <source>
        <dbReference type="SAM" id="MobiDB-lite"/>
    </source>
</evidence>
<accession>A0AAD7V530</accession>
<feature type="transmembrane region" description="Helical" evidence="2">
    <location>
        <begin position="157"/>
        <end position="173"/>
    </location>
</feature>
<evidence type="ECO:0008006" key="7">
    <source>
        <dbReference type="Google" id="ProtNLM"/>
    </source>
</evidence>
<proteinExistence type="predicted"/>
<feature type="transmembrane region" description="Helical" evidence="2">
    <location>
        <begin position="724"/>
        <end position="744"/>
    </location>
</feature>
<feature type="region of interest" description="Disordered" evidence="1">
    <location>
        <begin position="521"/>
        <end position="541"/>
    </location>
</feature>
<comment type="caution">
    <text evidence="5">The sequence shown here is derived from an EMBL/GenBank/DDBJ whole genome shotgun (WGS) entry which is preliminary data.</text>
</comment>
<evidence type="ECO:0000313" key="6">
    <source>
        <dbReference type="Proteomes" id="UP001234581"/>
    </source>
</evidence>
<keyword evidence="2" id="KW-0812">Transmembrane</keyword>
<feature type="domain" description="Putative ER transporter 6TM N-terminal" evidence="4">
    <location>
        <begin position="133"/>
        <end position="306"/>
    </location>
</feature>
<feature type="domain" description="DUF2421" evidence="3">
    <location>
        <begin position="741"/>
        <end position="897"/>
    </location>
</feature>
<feature type="transmembrane region" description="Helical" evidence="2">
    <location>
        <begin position="132"/>
        <end position="150"/>
    </location>
</feature>
<dbReference type="GeneID" id="83214002"/>
<reference evidence="5 6" key="1">
    <citation type="submission" date="2023-03" db="EMBL/GenBank/DDBJ databases">
        <title>Genome sequence of Lichtheimia ornata CBS 291.66.</title>
        <authorList>
            <person name="Mohabir J.T."/>
            <person name="Shea T.P."/>
            <person name="Kurbessoian T."/>
            <person name="Berby B."/>
            <person name="Fontaine J."/>
            <person name="Livny J."/>
            <person name="Gnirke A."/>
            <person name="Stajich J.E."/>
            <person name="Cuomo C.A."/>
        </authorList>
    </citation>
    <scope>NUCLEOTIDE SEQUENCE [LARGE SCALE GENOMIC DNA]</scope>
    <source>
        <strain evidence="5">CBS 291.66</strain>
    </source>
</reference>
<dbReference type="GO" id="GO:0016020">
    <property type="term" value="C:membrane"/>
    <property type="evidence" value="ECO:0007669"/>
    <property type="project" value="UniProtKB-SubCell"/>
</dbReference>
<dbReference type="PANTHER" id="PTHR37994">
    <property type="entry name" value="ARAE_2_N DOMAIN-CONTAINING PROTEIN-RELATED"/>
    <property type="match status" value="1"/>
</dbReference>
<dbReference type="InterPro" id="IPR018820">
    <property type="entry name" value="BRE4-related_DUF2421"/>
</dbReference>
<sequence length="966" mass="109159">MSNDVDTKTVVQDTSTNTKTTKRKRHALVKRLHNFIPPFPAWKKPVKQAIALLIGVIMTLSDRCREAIGPGSLLCAIVVIFYFPARTFGVVLEDVIYGALGATIAAAYTILAMFCANLARDPTDPIAVQPESSGVLAIFMFVGVFIVSNIRQRIPRATFACINASIMFAFVLTDASSINGFTPSLAWQFLIPICIGSAICVAVAMLIWPEDSITNYMSVLTKGLEAHNAFFKEHSEAFLGISPISSSSYSQTTPTSSSLSVLHDRLQNNTLTLIDCKRAVHRDILFSRVNGQDISKLTQLTKTLQSPLYGIGVSHIVKDDICNSEPDHEVAVFKDTIQEISNMFEPLAEACYGATANIIERLHEFHDTKPRSTLNSILWPFPRLFIFKRRQQHDLEKDGKASYSSVGLSNILNQCKDVDWWPVVAPLQQHSEPLSLYAVSFYRHQLSNYCQRLISLLEFIEHLESTRKSRRLWIPSHKAIRKRFQQTHQDVSHDGTGGMNEETLVTGLSLVRTNTRIDDNEISYEQQPRRPSTLLSTTSHSTPRKTTMYYRDPDVDPPTTRMQRFWFKMHLLYSWLLQPQTFFAFKAAGGCCVLAIPFYLPWTVDWYMEWRGNWALIILQVWASSSMSGLFFFNSLLRFAGTAFGGILGMLVWEMTRANPYGMAVVLFVGFVLLYHVFVSKPMYRVVPMLTAVTMMLVVLYSYNFKVGVFQGNWPVYTIAGKRVLLVIIGLVAASIITMFPAPMTARVELRKRLAQTLRSIGGMYSILASQILIPETATMTSTEEQAKGLRRLALELQRQIADERSFLQLSSYEPPLRGRFPKENYVSVLQHVSTMADLVYLMGTATNEMQAHVRQQIAEAMAEHRRDYAASIVTIIKLLATTLSSKMALPAYMIAPEEARERYARALKNRITIRPDNINHPSFFCYSAYVVTSTAFVQELQNLLEVVERLVGVEDPQEWLRMHIQ</sequence>
<feature type="transmembrane region" description="Helical" evidence="2">
    <location>
        <begin position="639"/>
        <end position="655"/>
    </location>
</feature>
<feature type="transmembrane region" description="Helical" evidence="2">
    <location>
        <begin position="185"/>
        <end position="208"/>
    </location>
</feature>
<feature type="compositionally biased region" description="Polar residues" evidence="1">
    <location>
        <begin position="1"/>
        <end position="17"/>
    </location>
</feature>
<evidence type="ECO:0000256" key="2">
    <source>
        <dbReference type="SAM" id="Phobius"/>
    </source>
</evidence>
<dbReference type="InterPro" id="IPR018823">
    <property type="entry name" value="ArAE_2_N"/>
</dbReference>
<protein>
    <recommendedName>
        <fullName evidence="7">DUF2421 domain-containing protein</fullName>
    </recommendedName>
</protein>
<dbReference type="RefSeq" id="XP_058342689.1">
    <property type="nucleotide sequence ID" value="XM_058486618.1"/>
</dbReference>
<feature type="transmembrane region" description="Helical" evidence="2">
    <location>
        <begin position="67"/>
        <end position="83"/>
    </location>
</feature>
<dbReference type="Pfam" id="PF10337">
    <property type="entry name" value="ArAE_2_N"/>
    <property type="match status" value="1"/>
</dbReference>
<keyword evidence="6" id="KW-1185">Reference proteome</keyword>
<feature type="transmembrane region" description="Helical" evidence="2">
    <location>
        <begin position="95"/>
        <end position="120"/>
    </location>
</feature>
<dbReference type="PANTHER" id="PTHR37994:SF3">
    <property type="entry name" value="ER TRANSPORTER 6TM N-TERMINAL DOMAIN-CONTAINING PROTEIN"/>
    <property type="match status" value="1"/>
</dbReference>
<dbReference type="Pfam" id="PF10334">
    <property type="entry name" value="BRE4"/>
    <property type="match status" value="1"/>
</dbReference>
<feature type="region of interest" description="Disordered" evidence="1">
    <location>
        <begin position="1"/>
        <end position="23"/>
    </location>
</feature>
<evidence type="ECO:0000259" key="3">
    <source>
        <dbReference type="Pfam" id="PF10334"/>
    </source>
</evidence>
<dbReference type="InterPro" id="IPR023244">
    <property type="entry name" value="Brefeldin_A-sensitivity_4"/>
</dbReference>
<dbReference type="Proteomes" id="UP001234581">
    <property type="component" value="Unassembled WGS sequence"/>
</dbReference>
<dbReference type="EMBL" id="JARTCD010000029">
    <property type="protein sequence ID" value="KAJ8657776.1"/>
    <property type="molecule type" value="Genomic_DNA"/>
</dbReference>
<evidence type="ECO:0000313" key="5">
    <source>
        <dbReference type="EMBL" id="KAJ8657776.1"/>
    </source>
</evidence>
<feature type="transmembrane region" description="Helical" evidence="2">
    <location>
        <begin position="661"/>
        <end position="679"/>
    </location>
</feature>
<dbReference type="AlphaFoldDB" id="A0AAD7V530"/>
<feature type="transmembrane region" description="Helical" evidence="2">
    <location>
        <begin position="686"/>
        <end position="704"/>
    </location>
</feature>
<name>A0AAD7V530_9FUNG</name>
<evidence type="ECO:0000259" key="4">
    <source>
        <dbReference type="Pfam" id="PF10337"/>
    </source>
</evidence>
<gene>
    <name evidence="5" type="ORF">O0I10_006591</name>
</gene>
<organism evidence="5 6">
    <name type="scientific">Lichtheimia ornata</name>
    <dbReference type="NCBI Taxonomy" id="688661"/>
    <lineage>
        <taxon>Eukaryota</taxon>
        <taxon>Fungi</taxon>
        <taxon>Fungi incertae sedis</taxon>
        <taxon>Mucoromycota</taxon>
        <taxon>Mucoromycotina</taxon>
        <taxon>Mucoromycetes</taxon>
        <taxon>Mucorales</taxon>
        <taxon>Lichtheimiaceae</taxon>
        <taxon>Lichtheimia</taxon>
    </lineage>
</organism>
<feature type="compositionally biased region" description="Low complexity" evidence="1">
    <location>
        <begin position="529"/>
        <end position="541"/>
    </location>
</feature>
<keyword evidence="2" id="KW-1133">Transmembrane helix</keyword>
<dbReference type="PRINTS" id="PR02047">
    <property type="entry name" value="BREFELDNASP4"/>
</dbReference>
<feature type="transmembrane region" description="Helical" evidence="2">
    <location>
        <begin position="571"/>
        <end position="600"/>
    </location>
</feature>